<comment type="caution">
    <text evidence="2">The sequence shown here is derived from an EMBL/GenBank/DDBJ whole genome shotgun (WGS) entry which is preliminary data.</text>
</comment>
<proteinExistence type="predicted"/>
<evidence type="ECO:0000256" key="1">
    <source>
        <dbReference type="SAM" id="MobiDB-lite"/>
    </source>
</evidence>
<evidence type="ECO:0000313" key="2">
    <source>
        <dbReference type="EMBL" id="CAK7329307.1"/>
    </source>
</evidence>
<name>A0AAV1R5N1_9ROSI</name>
<feature type="region of interest" description="Disordered" evidence="1">
    <location>
        <begin position="1"/>
        <end position="38"/>
    </location>
</feature>
<dbReference type="Proteomes" id="UP001314170">
    <property type="component" value="Unassembled WGS sequence"/>
</dbReference>
<evidence type="ECO:0000313" key="3">
    <source>
        <dbReference type="Proteomes" id="UP001314170"/>
    </source>
</evidence>
<gene>
    <name evidence="2" type="ORF">DCAF_LOCUS7062</name>
</gene>
<dbReference type="AlphaFoldDB" id="A0AAV1R5N1"/>
<protein>
    <submittedName>
        <fullName evidence="2">Uncharacterized protein</fullName>
    </submittedName>
</protein>
<sequence>MRREMPKHKIKYEHDDSEDVRTQNGGDQTGLAKNQRDCNDGTSDIEYANCKPFLPSEAISCSVAAELFKCLKVDIQEEKIRKTIYPSSRHFDLEAHRRKWFGREFFGKDEMDEEKFFRLFLGKKKRRAAKDSG</sequence>
<dbReference type="EMBL" id="CAWUPB010000913">
    <property type="protein sequence ID" value="CAK7329307.1"/>
    <property type="molecule type" value="Genomic_DNA"/>
</dbReference>
<keyword evidence="3" id="KW-1185">Reference proteome</keyword>
<feature type="compositionally biased region" description="Basic residues" evidence="1">
    <location>
        <begin position="1"/>
        <end position="11"/>
    </location>
</feature>
<reference evidence="2 3" key="1">
    <citation type="submission" date="2024-01" db="EMBL/GenBank/DDBJ databases">
        <authorList>
            <person name="Waweru B."/>
        </authorList>
    </citation>
    <scope>NUCLEOTIDE SEQUENCE [LARGE SCALE GENOMIC DNA]</scope>
</reference>
<organism evidence="2 3">
    <name type="scientific">Dovyalis caffra</name>
    <dbReference type="NCBI Taxonomy" id="77055"/>
    <lineage>
        <taxon>Eukaryota</taxon>
        <taxon>Viridiplantae</taxon>
        <taxon>Streptophyta</taxon>
        <taxon>Embryophyta</taxon>
        <taxon>Tracheophyta</taxon>
        <taxon>Spermatophyta</taxon>
        <taxon>Magnoliopsida</taxon>
        <taxon>eudicotyledons</taxon>
        <taxon>Gunneridae</taxon>
        <taxon>Pentapetalae</taxon>
        <taxon>rosids</taxon>
        <taxon>fabids</taxon>
        <taxon>Malpighiales</taxon>
        <taxon>Salicaceae</taxon>
        <taxon>Flacourtieae</taxon>
        <taxon>Dovyalis</taxon>
    </lineage>
</organism>
<accession>A0AAV1R5N1</accession>